<evidence type="ECO:0000313" key="1">
    <source>
        <dbReference type="EMBL" id="GBP00839.1"/>
    </source>
</evidence>
<keyword evidence="2" id="KW-1185">Reference proteome</keyword>
<sequence length="112" mass="12111">MACLGSKIDSNAGTANGITLLRRDAPPAAALDSRGLTSEGTVIVRIVAIHKLPNTISHAMVEIMRYTVSCVFHTDNGEDVIGRFFKRAVAARGNKIKGNNAKWPFRMGTRQS</sequence>
<protein>
    <submittedName>
        <fullName evidence="1">Uncharacterized protein</fullName>
    </submittedName>
</protein>
<gene>
    <name evidence="1" type="ORF">EVAR_69133_1</name>
</gene>
<dbReference type="OrthoDB" id="9995375at2759"/>
<comment type="caution">
    <text evidence="1">The sequence shown here is derived from an EMBL/GenBank/DDBJ whole genome shotgun (WGS) entry which is preliminary data.</text>
</comment>
<proteinExistence type="predicted"/>
<dbReference type="EMBL" id="BGZK01003396">
    <property type="protein sequence ID" value="GBP00839.1"/>
    <property type="molecule type" value="Genomic_DNA"/>
</dbReference>
<reference evidence="1 2" key="1">
    <citation type="journal article" date="2019" name="Commun. Biol.">
        <title>The bagworm genome reveals a unique fibroin gene that provides high tensile strength.</title>
        <authorList>
            <person name="Kono N."/>
            <person name="Nakamura H."/>
            <person name="Ohtoshi R."/>
            <person name="Tomita M."/>
            <person name="Numata K."/>
            <person name="Arakawa K."/>
        </authorList>
    </citation>
    <scope>NUCLEOTIDE SEQUENCE [LARGE SCALE GENOMIC DNA]</scope>
</reference>
<accession>A0A4C1SFB2</accession>
<evidence type="ECO:0000313" key="2">
    <source>
        <dbReference type="Proteomes" id="UP000299102"/>
    </source>
</evidence>
<dbReference type="AlphaFoldDB" id="A0A4C1SFB2"/>
<organism evidence="1 2">
    <name type="scientific">Eumeta variegata</name>
    <name type="common">Bagworm moth</name>
    <name type="synonym">Eumeta japonica</name>
    <dbReference type="NCBI Taxonomy" id="151549"/>
    <lineage>
        <taxon>Eukaryota</taxon>
        <taxon>Metazoa</taxon>
        <taxon>Ecdysozoa</taxon>
        <taxon>Arthropoda</taxon>
        <taxon>Hexapoda</taxon>
        <taxon>Insecta</taxon>
        <taxon>Pterygota</taxon>
        <taxon>Neoptera</taxon>
        <taxon>Endopterygota</taxon>
        <taxon>Lepidoptera</taxon>
        <taxon>Glossata</taxon>
        <taxon>Ditrysia</taxon>
        <taxon>Tineoidea</taxon>
        <taxon>Psychidae</taxon>
        <taxon>Oiketicinae</taxon>
        <taxon>Eumeta</taxon>
    </lineage>
</organism>
<name>A0A4C1SFB2_EUMVA</name>
<dbReference type="Proteomes" id="UP000299102">
    <property type="component" value="Unassembled WGS sequence"/>
</dbReference>